<dbReference type="PANTHER" id="PTHR30632">
    <property type="entry name" value="MOLYBDATE-BINDING PERIPLASMIC PROTEIN"/>
    <property type="match status" value="1"/>
</dbReference>
<protein>
    <submittedName>
        <fullName evidence="4">Molybdate ABC transporter substrate-binding protein</fullName>
    </submittedName>
</protein>
<comment type="similarity">
    <text evidence="1">Belongs to the bacterial solute-binding protein ModA family.</text>
</comment>
<comment type="caution">
    <text evidence="4">The sequence shown here is derived from an EMBL/GenBank/DDBJ whole genome shotgun (WGS) entry which is preliminary data.</text>
</comment>
<keyword evidence="3" id="KW-0732">Signal</keyword>
<evidence type="ECO:0000256" key="1">
    <source>
        <dbReference type="ARBA" id="ARBA00009175"/>
    </source>
</evidence>
<dbReference type="NCBIfam" id="TIGR01256">
    <property type="entry name" value="modA"/>
    <property type="match status" value="1"/>
</dbReference>
<reference evidence="5" key="1">
    <citation type="journal article" date="2019" name="Int. J. Syst. Evol. Microbiol.">
        <title>The Global Catalogue of Microorganisms (GCM) 10K type strain sequencing project: providing services to taxonomists for standard genome sequencing and annotation.</title>
        <authorList>
            <consortium name="The Broad Institute Genomics Platform"/>
            <consortium name="The Broad Institute Genome Sequencing Center for Infectious Disease"/>
            <person name="Wu L."/>
            <person name="Ma J."/>
        </authorList>
    </citation>
    <scope>NUCLEOTIDE SEQUENCE [LARGE SCALE GENOMIC DNA]</scope>
    <source>
        <strain evidence="5">CGMCC 4.7192</strain>
    </source>
</reference>
<name>A0ABW5BJI0_9PROT</name>
<dbReference type="PANTHER" id="PTHR30632:SF14">
    <property type="entry name" value="TUNGSTATE_MOLYBDATE_CHROMATE-BINDING PROTEIN MODA"/>
    <property type="match status" value="1"/>
</dbReference>
<dbReference type="InterPro" id="IPR050682">
    <property type="entry name" value="ModA/WtpA"/>
</dbReference>
<evidence type="ECO:0000313" key="5">
    <source>
        <dbReference type="Proteomes" id="UP001597294"/>
    </source>
</evidence>
<evidence type="ECO:0000256" key="2">
    <source>
        <dbReference type="ARBA" id="ARBA00022723"/>
    </source>
</evidence>
<dbReference type="EMBL" id="JBHUII010000004">
    <property type="protein sequence ID" value="MFD2206277.1"/>
    <property type="molecule type" value="Genomic_DNA"/>
</dbReference>
<keyword evidence="2" id="KW-0479">Metal-binding</keyword>
<dbReference type="InterPro" id="IPR044084">
    <property type="entry name" value="AvModA-like_subst-bd"/>
</dbReference>
<dbReference type="PIRSF" id="PIRSF004846">
    <property type="entry name" value="ModA"/>
    <property type="match status" value="1"/>
</dbReference>
<accession>A0ABW5BJI0</accession>
<dbReference type="Gene3D" id="3.40.190.10">
    <property type="entry name" value="Periplasmic binding protein-like II"/>
    <property type="match status" value="2"/>
</dbReference>
<dbReference type="CDD" id="cd13539">
    <property type="entry name" value="PBP2_AvModA"/>
    <property type="match status" value="1"/>
</dbReference>
<sequence length="259" mass="28184">MRLLKTLSFYAILGVSFVITLPAYAGKAHVSVAANFTATAQDLAQAFTKTTGHEITLSFGSTGKLFTQIIHGAPFDVFLAADVERPVLLEKEGWVVLGSRFTYAQGQIVLWSRDPSRINPNGNLVEQSALMRDQTTTRLAIANPKTAPYGRAAIETLNRAGVYEDLKSKIVQGENIAQTYQFAYTGNAELAIVSLSQAGLSEMGSHWVIPTELYSSLDQQVVLLKRAADNKAALAFMAFLQSDEAAGIIRKFGYTTIQD</sequence>
<proteinExistence type="inferred from homology"/>
<organism evidence="4 5">
    <name type="scientific">Kiloniella antarctica</name>
    <dbReference type="NCBI Taxonomy" id="1550907"/>
    <lineage>
        <taxon>Bacteria</taxon>
        <taxon>Pseudomonadati</taxon>
        <taxon>Pseudomonadota</taxon>
        <taxon>Alphaproteobacteria</taxon>
        <taxon>Rhodospirillales</taxon>
        <taxon>Kiloniellaceae</taxon>
        <taxon>Kiloniella</taxon>
    </lineage>
</organism>
<dbReference type="InterPro" id="IPR005950">
    <property type="entry name" value="ModA"/>
</dbReference>
<dbReference type="RefSeq" id="WP_380251696.1">
    <property type="nucleotide sequence ID" value="NZ_JBHUII010000004.1"/>
</dbReference>
<evidence type="ECO:0000256" key="3">
    <source>
        <dbReference type="ARBA" id="ARBA00022729"/>
    </source>
</evidence>
<dbReference type="Pfam" id="PF13531">
    <property type="entry name" value="SBP_bac_11"/>
    <property type="match status" value="1"/>
</dbReference>
<dbReference type="Proteomes" id="UP001597294">
    <property type="component" value="Unassembled WGS sequence"/>
</dbReference>
<dbReference type="SUPFAM" id="SSF53850">
    <property type="entry name" value="Periplasmic binding protein-like II"/>
    <property type="match status" value="1"/>
</dbReference>
<keyword evidence="5" id="KW-1185">Reference proteome</keyword>
<evidence type="ECO:0000313" key="4">
    <source>
        <dbReference type="EMBL" id="MFD2206277.1"/>
    </source>
</evidence>
<gene>
    <name evidence="4" type="primary">modA</name>
    <name evidence="4" type="ORF">ACFSKO_11655</name>
</gene>